<accession>A0A917DNI6</accession>
<organism evidence="12 13">
    <name type="scientific">Croceicoccus pelagius</name>
    <dbReference type="NCBI Taxonomy" id="1703341"/>
    <lineage>
        <taxon>Bacteria</taxon>
        <taxon>Pseudomonadati</taxon>
        <taxon>Pseudomonadota</taxon>
        <taxon>Alphaproteobacteria</taxon>
        <taxon>Sphingomonadales</taxon>
        <taxon>Erythrobacteraceae</taxon>
        <taxon>Croceicoccus</taxon>
    </lineage>
</organism>
<evidence type="ECO:0000313" key="12">
    <source>
        <dbReference type="EMBL" id="GGD54721.1"/>
    </source>
</evidence>
<evidence type="ECO:0000256" key="6">
    <source>
        <dbReference type="ARBA" id="ARBA00023004"/>
    </source>
</evidence>
<dbReference type="InterPro" id="IPR039426">
    <property type="entry name" value="TonB-dep_rcpt-like"/>
</dbReference>
<keyword evidence="4" id="KW-0410">Iron transport</keyword>
<dbReference type="Proteomes" id="UP000598997">
    <property type="component" value="Unassembled WGS sequence"/>
</dbReference>
<dbReference type="GO" id="GO:0009279">
    <property type="term" value="C:cell outer membrane"/>
    <property type="evidence" value="ECO:0007669"/>
    <property type="project" value="UniProtKB-SubCell"/>
</dbReference>
<keyword evidence="10" id="KW-0998">Cell outer membrane</keyword>
<dbReference type="Gene3D" id="2.40.170.20">
    <property type="entry name" value="TonB-dependent receptor, beta-barrel domain"/>
    <property type="match status" value="1"/>
</dbReference>
<evidence type="ECO:0000256" key="8">
    <source>
        <dbReference type="ARBA" id="ARBA00023077"/>
    </source>
</evidence>
<keyword evidence="2" id="KW-0813">Transport</keyword>
<reference evidence="12 13" key="1">
    <citation type="journal article" date="2014" name="Int. J. Syst. Evol. Microbiol.">
        <title>Complete genome sequence of Corynebacterium casei LMG S-19264T (=DSM 44701T), isolated from a smear-ripened cheese.</title>
        <authorList>
            <consortium name="US DOE Joint Genome Institute (JGI-PGF)"/>
            <person name="Walter F."/>
            <person name="Albersmeier A."/>
            <person name="Kalinowski J."/>
            <person name="Ruckert C."/>
        </authorList>
    </citation>
    <scope>NUCLEOTIDE SEQUENCE [LARGE SCALE GENOMIC DNA]</scope>
    <source>
        <strain evidence="12 13">CGMCC 1.15358</strain>
    </source>
</reference>
<proteinExistence type="predicted"/>
<dbReference type="PANTHER" id="PTHR32552">
    <property type="entry name" value="FERRICHROME IRON RECEPTOR-RELATED"/>
    <property type="match status" value="1"/>
</dbReference>
<keyword evidence="13" id="KW-1185">Reference proteome</keyword>
<protein>
    <recommendedName>
        <fullName evidence="11">TonB-dependent receptor-like beta-barrel domain-containing protein</fullName>
    </recommendedName>
</protein>
<dbReference type="Pfam" id="PF00593">
    <property type="entry name" value="TonB_dep_Rec_b-barrel"/>
    <property type="match status" value="1"/>
</dbReference>
<dbReference type="InterPro" id="IPR000531">
    <property type="entry name" value="Beta-barrel_TonB"/>
</dbReference>
<keyword evidence="6" id="KW-0408">Iron</keyword>
<evidence type="ECO:0000256" key="5">
    <source>
        <dbReference type="ARBA" id="ARBA00022692"/>
    </source>
</evidence>
<dbReference type="EMBL" id="BMIO01000029">
    <property type="protein sequence ID" value="GGD54721.1"/>
    <property type="molecule type" value="Genomic_DNA"/>
</dbReference>
<gene>
    <name evidence="12" type="ORF">GCM10010989_31120</name>
</gene>
<dbReference type="AlphaFoldDB" id="A0A917DNI6"/>
<evidence type="ECO:0000256" key="1">
    <source>
        <dbReference type="ARBA" id="ARBA00004571"/>
    </source>
</evidence>
<dbReference type="SUPFAM" id="SSF56935">
    <property type="entry name" value="Porins"/>
    <property type="match status" value="1"/>
</dbReference>
<dbReference type="GO" id="GO:0006826">
    <property type="term" value="P:iron ion transport"/>
    <property type="evidence" value="ECO:0007669"/>
    <property type="project" value="UniProtKB-KW"/>
</dbReference>
<evidence type="ECO:0000259" key="11">
    <source>
        <dbReference type="Pfam" id="PF00593"/>
    </source>
</evidence>
<keyword evidence="9" id="KW-0472">Membrane</keyword>
<sequence length="555" mass="60540">MIMAWRPSDRLKLELNVNGSVDRSDPQALQLVSILASPTAPSVGELNAVLAPLNVRRAANWSTDEARPSGNRKLFQAILRADLDLSESVTLTSISTYNHLSQKMAFDLDGTDFQIVDAPQDDGSIEDYNQEIRLSNANTVGAIFRWTLGGLYNKSTVNEDQWITYKHAASNNADNLFINASGIDTRAKIENWAVFANGEFELTSDLTFKAGARYTKSINDTYICGYSPGDGNVAKLFTLLGELLGGQSVPLSTTDCYPLNDQLLPGTPYLDKLSEDNISWKTGIDFQASPDTLLYANVARGYKAGSYPAITAATQAELKPAKQEAVTSYEAGVKTRFAGNLVQLNGAVFYSDYRDKQVQGTVTSDLFGLLQQLQNIPKSHIFGVEADLILRPIAGLTLTGSGSYLKTKVDEYESINTYGEFTDFSGDRLPFAPTWTLIGDIDYRVPVGSGTAFVGGTVNYRSSVDAYVGASRLAFPSGVGANRTQLEYPYRIDGYTLVDARLGYEFADDRVTISAWGKNIFNTYNIQNAISYGPVAVRATGLPATYGISLGVKWY</sequence>
<evidence type="ECO:0000313" key="13">
    <source>
        <dbReference type="Proteomes" id="UP000598997"/>
    </source>
</evidence>
<dbReference type="PANTHER" id="PTHR32552:SF81">
    <property type="entry name" value="TONB-DEPENDENT OUTER MEMBRANE RECEPTOR"/>
    <property type="match status" value="1"/>
</dbReference>
<keyword evidence="7" id="KW-0406">Ion transport</keyword>
<comment type="subcellular location">
    <subcellularLocation>
        <location evidence="1">Cell outer membrane</location>
        <topology evidence="1">Multi-pass membrane protein</topology>
    </subcellularLocation>
</comment>
<keyword evidence="3" id="KW-1134">Transmembrane beta strand</keyword>
<name>A0A917DNI6_9SPHN</name>
<keyword evidence="8" id="KW-0798">TonB box</keyword>
<evidence type="ECO:0000256" key="9">
    <source>
        <dbReference type="ARBA" id="ARBA00023136"/>
    </source>
</evidence>
<evidence type="ECO:0000256" key="7">
    <source>
        <dbReference type="ARBA" id="ARBA00023065"/>
    </source>
</evidence>
<keyword evidence="5" id="KW-0812">Transmembrane</keyword>
<comment type="caution">
    <text evidence="12">The sequence shown here is derived from an EMBL/GenBank/DDBJ whole genome shotgun (WGS) entry which is preliminary data.</text>
</comment>
<evidence type="ECO:0000256" key="4">
    <source>
        <dbReference type="ARBA" id="ARBA00022496"/>
    </source>
</evidence>
<dbReference type="InterPro" id="IPR036942">
    <property type="entry name" value="Beta-barrel_TonB_sf"/>
</dbReference>
<feature type="domain" description="TonB-dependent receptor-like beta-barrel" evidence="11">
    <location>
        <begin position="56"/>
        <end position="520"/>
    </location>
</feature>
<evidence type="ECO:0000256" key="10">
    <source>
        <dbReference type="ARBA" id="ARBA00023237"/>
    </source>
</evidence>
<evidence type="ECO:0000256" key="3">
    <source>
        <dbReference type="ARBA" id="ARBA00022452"/>
    </source>
</evidence>
<evidence type="ECO:0000256" key="2">
    <source>
        <dbReference type="ARBA" id="ARBA00022448"/>
    </source>
</evidence>